<feature type="transmembrane region" description="Helical" evidence="11">
    <location>
        <begin position="419"/>
        <end position="437"/>
    </location>
</feature>
<feature type="domain" description="PDZ" evidence="12">
    <location>
        <begin position="110"/>
        <end position="182"/>
    </location>
</feature>
<dbReference type="SUPFAM" id="SSF50156">
    <property type="entry name" value="PDZ domain-like"/>
    <property type="match status" value="2"/>
</dbReference>
<dbReference type="GO" id="GO:0046872">
    <property type="term" value="F:metal ion binding"/>
    <property type="evidence" value="ECO:0007669"/>
    <property type="project" value="UniProtKB-KW"/>
</dbReference>
<dbReference type="Proteomes" id="UP000308891">
    <property type="component" value="Unassembled WGS sequence"/>
</dbReference>
<evidence type="ECO:0000256" key="2">
    <source>
        <dbReference type="ARBA" id="ARBA00004141"/>
    </source>
</evidence>
<dbReference type="GO" id="GO:0004222">
    <property type="term" value="F:metalloendopeptidase activity"/>
    <property type="evidence" value="ECO:0007669"/>
    <property type="project" value="InterPro"/>
</dbReference>
<feature type="transmembrane region" description="Helical" evidence="11">
    <location>
        <begin position="6"/>
        <end position="26"/>
    </location>
</feature>
<dbReference type="Pfam" id="PF02163">
    <property type="entry name" value="Peptidase_M50"/>
    <property type="match status" value="1"/>
</dbReference>
<dbReference type="InterPro" id="IPR036034">
    <property type="entry name" value="PDZ_sf"/>
</dbReference>
<feature type="transmembrane region" description="Helical" evidence="11">
    <location>
        <begin position="372"/>
        <end position="393"/>
    </location>
</feature>
<dbReference type="EMBL" id="STGJ01000008">
    <property type="protein sequence ID" value="TIC83166.1"/>
    <property type="molecule type" value="Genomic_DNA"/>
</dbReference>
<dbReference type="SMART" id="SM00228">
    <property type="entry name" value="PDZ"/>
    <property type="match status" value="2"/>
</dbReference>
<dbReference type="InterPro" id="IPR008915">
    <property type="entry name" value="Peptidase_M50"/>
</dbReference>
<evidence type="ECO:0000256" key="10">
    <source>
        <dbReference type="ARBA" id="ARBA00023136"/>
    </source>
</evidence>
<dbReference type="InterPro" id="IPR041489">
    <property type="entry name" value="PDZ_6"/>
</dbReference>
<sequence length="446" mass="47441">MLTVVAFLVAIGVLVTVHEFGHYLVARWCGVKVLRFSIGFGKPILRFVRGGTEWVVALVPLGGYVKMLDEREGPVDAAERSQAFNTQSVFKRIAIVVAGPLANFLTAIVLFYAVLLPGGETLAPRVGMVVPQSAASAAGLLPGDTVRAVNGEPVADWDALRSAMAEGVGSAGQLVVEVERGQRVLNLPVDLERFGLTRLDEKTVGRIGVLPQRFLPKIAFVEPGGAAEQAGLAKGDILKTLDGRTVAGWGEWVVAIQNRPGQLMQVGVERAGRTLQLALRPASVEAGGVVQGRIGAAPALDEAWLASLRRPVDYGVFGALVQAVERTWRMSAQTLKMMGGMFVGQVSLDAISGPLTIADYAGKTASMGWQSYLSFMAVISVSLGVLNLLPVPVLDGGHLLYYVAELVRGRPLSERAQQIGQRLGLALILTLMMIALFNDLGRMLGG</sequence>
<evidence type="ECO:0000256" key="1">
    <source>
        <dbReference type="ARBA" id="ARBA00001947"/>
    </source>
</evidence>
<evidence type="ECO:0000256" key="7">
    <source>
        <dbReference type="ARBA" id="ARBA00022833"/>
    </source>
</evidence>
<evidence type="ECO:0000256" key="3">
    <source>
        <dbReference type="ARBA" id="ARBA00007931"/>
    </source>
</evidence>
<dbReference type="NCBIfam" id="TIGR00054">
    <property type="entry name" value="RIP metalloprotease RseP"/>
    <property type="match status" value="1"/>
</dbReference>
<dbReference type="GO" id="GO:0016020">
    <property type="term" value="C:membrane"/>
    <property type="evidence" value="ECO:0007669"/>
    <property type="project" value="UniProtKB-SubCell"/>
</dbReference>
<dbReference type="Gene3D" id="2.30.42.10">
    <property type="match status" value="2"/>
</dbReference>
<comment type="caution">
    <text evidence="13">The sequence shown here is derived from an EMBL/GenBank/DDBJ whole genome shotgun (WGS) entry which is preliminary data.</text>
</comment>
<evidence type="ECO:0000256" key="11">
    <source>
        <dbReference type="RuleBase" id="RU362031"/>
    </source>
</evidence>
<dbReference type="RefSeq" id="WP_136553076.1">
    <property type="nucleotide sequence ID" value="NZ_STGJ01000008.1"/>
</dbReference>
<keyword evidence="4 13" id="KW-0645">Protease</keyword>
<dbReference type="Pfam" id="PF17820">
    <property type="entry name" value="PDZ_6"/>
    <property type="match status" value="1"/>
</dbReference>
<evidence type="ECO:0000259" key="12">
    <source>
        <dbReference type="SMART" id="SM00228"/>
    </source>
</evidence>
<evidence type="ECO:0000256" key="6">
    <source>
        <dbReference type="ARBA" id="ARBA00022801"/>
    </source>
</evidence>
<reference evidence="13 14" key="1">
    <citation type="submission" date="2019-04" db="EMBL/GenBank/DDBJ databases">
        <title>Crenobacter sp. nov.</title>
        <authorList>
            <person name="Shi S."/>
        </authorList>
    </citation>
    <scope>NUCLEOTIDE SEQUENCE [LARGE SCALE GENOMIC DNA]</scope>
    <source>
        <strain evidence="13 14">GY 70310</strain>
    </source>
</reference>
<organism evidence="13 14">
    <name type="scientific">Crenobacter intestini</name>
    <dbReference type="NCBI Taxonomy" id="2563443"/>
    <lineage>
        <taxon>Bacteria</taxon>
        <taxon>Pseudomonadati</taxon>
        <taxon>Pseudomonadota</taxon>
        <taxon>Betaproteobacteria</taxon>
        <taxon>Neisseriales</taxon>
        <taxon>Neisseriaceae</taxon>
        <taxon>Crenobacter</taxon>
    </lineage>
</organism>
<feature type="transmembrane region" description="Helical" evidence="11">
    <location>
        <begin position="93"/>
        <end position="115"/>
    </location>
</feature>
<accession>A0A4T0UWL0</accession>
<name>A0A4T0UWL0_9NEIS</name>
<dbReference type="EC" id="3.4.24.-" evidence="11"/>
<comment type="cofactor">
    <cofactor evidence="1 11">
        <name>Zn(2+)</name>
        <dbReference type="ChEBI" id="CHEBI:29105"/>
    </cofactor>
</comment>
<keyword evidence="9 11" id="KW-0482">Metalloprotease</keyword>
<keyword evidence="5 11" id="KW-0812">Transmembrane</keyword>
<dbReference type="PANTHER" id="PTHR42837">
    <property type="entry name" value="REGULATOR OF SIGMA-E PROTEASE RSEP"/>
    <property type="match status" value="1"/>
</dbReference>
<dbReference type="CDD" id="cd06163">
    <property type="entry name" value="S2P-M50_PDZ_RseP-like"/>
    <property type="match status" value="2"/>
</dbReference>
<keyword evidence="10 11" id="KW-0472">Membrane</keyword>
<dbReference type="OrthoDB" id="9782003at2"/>
<evidence type="ECO:0000313" key="14">
    <source>
        <dbReference type="Proteomes" id="UP000308891"/>
    </source>
</evidence>
<comment type="similarity">
    <text evidence="3 11">Belongs to the peptidase M50B family.</text>
</comment>
<dbReference type="CDD" id="cd23081">
    <property type="entry name" value="cpPDZ_EcRseP-like"/>
    <property type="match status" value="1"/>
</dbReference>
<keyword evidence="7 11" id="KW-0862">Zinc</keyword>
<evidence type="ECO:0000256" key="4">
    <source>
        <dbReference type="ARBA" id="ARBA00022670"/>
    </source>
</evidence>
<evidence type="ECO:0000256" key="9">
    <source>
        <dbReference type="ARBA" id="ARBA00023049"/>
    </source>
</evidence>
<dbReference type="GO" id="GO:0006508">
    <property type="term" value="P:proteolysis"/>
    <property type="evidence" value="ECO:0007669"/>
    <property type="project" value="UniProtKB-KW"/>
</dbReference>
<dbReference type="InterPro" id="IPR004387">
    <property type="entry name" value="Pept_M50_Zn"/>
</dbReference>
<keyword evidence="14" id="KW-1185">Reference proteome</keyword>
<evidence type="ECO:0000256" key="5">
    <source>
        <dbReference type="ARBA" id="ARBA00022692"/>
    </source>
</evidence>
<comment type="subcellular location">
    <subcellularLocation>
        <location evidence="2">Membrane</location>
        <topology evidence="2">Multi-pass membrane protein</topology>
    </subcellularLocation>
</comment>
<dbReference type="AlphaFoldDB" id="A0A4T0UWL0"/>
<evidence type="ECO:0000256" key="8">
    <source>
        <dbReference type="ARBA" id="ARBA00022989"/>
    </source>
</evidence>
<proteinExistence type="inferred from homology"/>
<protein>
    <recommendedName>
        <fullName evidence="11">Zinc metalloprotease</fullName>
        <ecNumber evidence="11">3.4.24.-</ecNumber>
    </recommendedName>
</protein>
<keyword evidence="11" id="KW-0479">Metal-binding</keyword>
<gene>
    <name evidence="13" type="primary">rseP</name>
    <name evidence="13" type="ORF">E5K04_08730</name>
</gene>
<keyword evidence="6 11" id="KW-0378">Hydrolase</keyword>
<dbReference type="InterPro" id="IPR001478">
    <property type="entry name" value="PDZ"/>
</dbReference>
<evidence type="ECO:0000313" key="13">
    <source>
        <dbReference type="EMBL" id="TIC83166.1"/>
    </source>
</evidence>
<feature type="domain" description="PDZ" evidence="12">
    <location>
        <begin position="205"/>
        <end position="272"/>
    </location>
</feature>
<keyword evidence="8 11" id="KW-1133">Transmembrane helix</keyword>
<dbReference type="PANTHER" id="PTHR42837:SF2">
    <property type="entry name" value="MEMBRANE METALLOPROTEASE ARASP2, CHLOROPLASTIC-RELATED"/>
    <property type="match status" value="1"/>
</dbReference>